<dbReference type="InParanoid" id="A0A067MT30"/>
<accession>A0A067MT30</accession>
<evidence type="ECO:0000256" key="1">
    <source>
        <dbReference type="ARBA" id="ARBA00006484"/>
    </source>
</evidence>
<dbReference type="AlphaFoldDB" id="A0A067MT30"/>
<reference evidence="4" key="1">
    <citation type="journal article" date="2014" name="Proc. Natl. Acad. Sci. U.S.A.">
        <title>Extensive sampling of basidiomycete genomes demonstrates inadequacy of the white-rot/brown-rot paradigm for wood decay fungi.</title>
        <authorList>
            <person name="Riley R."/>
            <person name="Salamov A.A."/>
            <person name="Brown D.W."/>
            <person name="Nagy L.G."/>
            <person name="Floudas D."/>
            <person name="Held B.W."/>
            <person name="Levasseur A."/>
            <person name="Lombard V."/>
            <person name="Morin E."/>
            <person name="Otillar R."/>
            <person name="Lindquist E.A."/>
            <person name="Sun H."/>
            <person name="LaButti K.M."/>
            <person name="Schmutz J."/>
            <person name="Jabbour D."/>
            <person name="Luo H."/>
            <person name="Baker S.E."/>
            <person name="Pisabarro A.G."/>
            <person name="Walton J.D."/>
            <person name="Blanchette R.A."/>
            <person name="Henrissat B."/>
            <person name="Martin F."/>
            <person name="Cullen D."/>
            <person name="Hibbett D.S."/>
            <person name="Grigoriev I.V."/>
        </authorList>
    </citation>
    <scope>NUCLEOTIDE SEQUENCE [LARGE SCALE GENOMIC DNA]</scope>
    <source>
        <strain evidence="4">FD-172 SS1</strain>
    </source>
</reference>
<evidence type="ECO:0000313" key="3">
    <source>
        <dbReference type="EMBL" id="KDQ15027.1"/>
    </source>
</evidence>
<evidence type="ECO:0000313" key="4">
    <source>
        <dbReference type="Proteomes" id="UP000027195"/>
    </source>
</evidence>
<dbReference type="SUPFAM" id="SSF51735">
    <property type="entry name" value="NAD(P)-binding Rossmann-fold domains"/>
    <property type="match status" value="1"/>
</dbReference>
<dbReference type="GO" id="GO:0016491">
    <property type="term" value="F:oxidoreductase activity"/>
    <property type="evidence" value="ECO:0007669"/>
    <property type="project" value="UniProtKB-KW"/>
</dbReference>
<dbReference type="OrthoDB" id="294295at2759"/>
<evidence type="ECO:0000256" key="2">
    <source>
        <dbReference type="ARBA" id="ARBA00023002"/>
    </source>
</evidence>
<dbReference type="Proteomes" id="UP000027195">
    <property type="component" value="Unassembled WGS sequence"/>
</dbReference>
<gene>
    <name evidence="3" type="ORF">BOTBODRAFT_300827</name>
</gene>
<dbReference type="Pfam" id="PF00106">
    <property type="entry name" value="adh_short"/>
    <property type="match status" value="1"/>
</dbReference>
<dbReference type="PANTHER" id="PTHR43477">
    <property type="entry name" value="DIHYDROANTICAPSIN 7-DEHYDROGENASE"/>
    <property type="match status" value="1"/>
</dbReference>
<name>A0A067MT30_BOTB1</name>
<dbReference type="EMBL" id="KL198034">
    <property type="protein sequence ID" value="KDQ15027.1"/>
    <property type="molecule type" value="Genomic_DNA"/>
</dbReference>
<dbReference type="HOGENOM" id="CLU_010194_15_3_1"/>
<dbReference type="PANTHER" id="PTHR43477:SF1">
    <property type="entry name" value="DIHYDROANTICAPSIN 7-DEHYDROGENASE"/>
    <property type="match status" value="1"/>
</dbReference>
<dbReference type="Gene3D" id="3.40.50.720">
    <property type="entry name" value="NAD(P)-binding Rossmann-like Domain"/>
    <property type="match status" value="1"/>
</dbReference>
<dbReference type="InterPro" id="IPR036291">
    <property type="entry name" value="NAD(P)-bd_dom_sf"/>
</dbReference>
<keyword evidence="2" id="KW-0560">Oxidoreductase</keyword>
<organism evidence="3 4">
    <name type="scientific">Botryobasidium botryosum (strain FD-172 SS1)</name>
    <dbReference type="NCBI Taxonomy" id="930990"/>
    <lineage>
        <taxon>Eukaryota</taxon>
        <taxon>Fungi</taxon>
        <taxon>Dikarya</taxon>
        <taxon>Basidiomycota</taxon>
        <taxon>Agaricomycotina</taxon>
        <taxon>Agaricomycetes</taxon>
        <taxon>Cantharellales</taxon>
        <taxon>Botryobasidiaceae</taxon>
        <taxon>Botryobasidium</taxon>
    </lineage>
</organism>
<keyword evidence="4" id="KW-1185">Reference proteome</keyword>
<dbReference type="STRING" id="930990.A0A067MT30"/>
<dbReference type="InterPro" id="IPR002347">
    <property type="entry name" value="SDR_fam"/>
</dbReference>
<sequence length="178" mass="18395">MGSSLEFLKGKKVVIVGGSSGIGLAVAAASLSYGATVVIASSSEEKVNSAVKQLGGGDGNLVSGFTVDAGDELKLFAFFDKVGVFDHLVWTATDKSAVGYPDIDLSEHRNVFDNTFWGPAAAGKYIHEKKLMASGGSITTTTGTVWQRPRKGWSIGGAAGAARVTLAKGMAIDLSPIR</sequence>
<protein>
    <submittedName>
        <fullName evidence="3">Uncharacterized protein</fullName>
    </submittedName>
</protein>
<dbReference type="InterPro" id="IPR051122">
    <property type="entry name" value="SDR_DHRS6-like"/>
</dbReference>
<proteinExistence type="inferred from homology"/>
<comment type="similarity">
    <text evidence="1">Belongs to the short-chain dehydrogenases/reductases (SDR) family.</text>
</comment>